<reference evidence="2" key="1">
    <citation type="submission" date="2012-08" db="EMBL/GenBank/DDBJ databases">
        <title>The Genome Sequence of Wuchereria bancrofti.</title>
        <authorList>
            <person name="Nutman T.B."/>
            <person name="Fink D.L."/>
            <person name="Russ C."/>
            <person name="Young S."/>
            <person name="Zeng Q."/>
            <person name="Koehrsen M."/>
            <person name="Alvarado L."/>
            <person name="Berlin A."/>
            <person name="Chapman S.B."/>
            <person name="Chen Z."/>
            <person name="Freedman E."/>
            <person name="Gellesch M."/>
            <person name="Goldberg J."/>
            <person name="Griggs A."/>
            <person name="Gujja S."/>
            <person name="Heilman E.R."/>
            <person name="Heiman D."/>
            <person name="Hepburn T."/>
            <person name="Howarth C."/>
            <person name="Jen D."/>
            <person name="Larson L."/>
            <person name="Lewis B."/>
            <person name="Mehta T."/>
            <person name="Park D."/>
            <person name="Pearson M."/>
            <person name="Roberts A."/>
            <person name="Saif S."/>
            <person name="Shea T."/>
            <person name="Shenoy N."/>
            <person name="Sisk P."/>
            <person name="Stolte C."/>
            <person name="Sykes S."/>
            <person name="Walk T."/>
            <person name="White J."/>
            <person name="Yandava C."/>
            <person name="Haas B."/>
            <person name="Henn M.R."/>
            <person name="Nusbaum C."/>
            <person name="Birren B."/>
        </authorList>
    </citation>
    <scope>NUCLEOTIDE SEQUENCE [LARGE SCALE GENOMIC DNA]</scope>
    <source>
        <strain evidence="2">NA</strain>
    </source>
</reference>
<evidence type="ECO:0000313" key="1">
    <source>
        <dbReference type="EMBL" id="EJW81963.1"/>
    </source>
</evidence>
<dbReference type="EMBL" id="ADBV01003229">
    <property type="protein sequence ID" value="EJW81963.1"/>
    <property type="molecule type" value="Genomic_DNA"/>
</dbReference>
<dbReference type="Proteomes" id="UP000004810">
    <property type="component" value="Unassembled WGS sequence"/>
</dbReference>
<gene>
    <name evidence="1" type="ORF">WUBG_07129</name>
</gene>
<organism evidence="1 2">
    <name type="scientific">Wuchereria bancrofti</name>
    <dbReference type="NCBI Taxonomy" id="6293"/>
    <lineage>
        <taxon>Eukaryota</taxon>
        <taxon>Metazoa</taxon>
        <taxon>Ecdysozoa</taxon>
        <taxon>Nematoda</taxon>
        <taxon>Chromadorea</taxon>
        <taxon>Rhabditida</taxon>
        <taxon>Spirurina</taxon>
        <taxon>Spiruromorpha</taxon>
        <taxon>Filarioidea</taxon>
        <taxon>Onchocercidae</taxon>
        <taxon>Wuchereria</taxon>
    </lineage>
</organism>
<comment type="caution">
    <text evidence="1">The sequence shown here is derived from an EMBL/GenBank/DDBJ whole genome shotgun (WGS) entry which is preliminary data.</text>
</comment>
<proteinExistence type="predicted"/>
<evidence type="ECO:0000313" key="2">
    <source>
        <dbReference type="Proteomes" id="UP000004810"/>
    </source>
</evidence>
<sequence>MMIKAISNESNAEGPEMFITTYGVMMNMPKGIVSTEAATHISSFMFVMFAIQGCNPAIGHPVSKTGLILHFSYYIIDVLALKEECSQLIHPCPIRKGKGILIVILLHQ</sequence>
<protein>
    <submittedName>
        <fullName evidence="1">Uncharacterized protein</fullName>
    </submittedName>
</protein>
<dbReference type="AlphaFoldDB" id="J9EIF6"/>
<accession>J9EIF6</accession>
<name>J9EIF6_WUCBA</name>